<proteinExistence type="predicted"/>
<dbReference type="Proteomes" id="UP000320839">
    <property type="component" value="Chromosome"/>
</dbReference>
<dbReference type="OrthoDB" id="278679at2"/>
<dbReference type="RefSeq" id="WP_145458597.1">
    <property type="nucleotide sequence ID" value="NZ_CP036317.1"/>
</dbReference>
<protein>
    <recommendedName>
        <fullName evidence="4">Response regulatory domain-containing protein</fullName>
    </recommendedName>
</protein>
<organism evidence="2 3">
    <name type="scientific">Gimesia panareensis</name>
    <dbReference type="NCBI Taxonomy" id="2527978"/>
    <lineage>
        <taxon>Bacteria</taxon>
        <taxon>Pseudomonadati</taxon>
        <taxon>Planctomycetota</taxon>
        <taxon>Planctomycetia</taxon>
        <taxon>Planctomycetales</taxon>
        <taxon>Planctomycetaceae</taxon>
        <taxon>Gimesia</taxon>
    </lineage>
</organism>
<sequence length="150" mass="17317">MKNVFVLEERTHIVSELRWQFEGQSEWSITGFSSEQALFQQAMQENSDSLLVILDFSAGKTVCLQFLQRYQGAHSRFPVMVFSPDPLQNLEWALRELGVFHIQSGELEPERIAKICRWQLVPDPQKRQTHLQTTCFTSPHPEEPNGKQGS</sequence>
<name>A0A518FVQ3_9PLAN</name>
<feature type="region of interest" description="Disordered" evidence="1">
    <location>
        <begin position="129"/>
        <end position="150"/>
    </location>
</feature>
<accession>A0A518FVQ3</accession>
<dbReference type="AlphaFoldDB" id="A0A518FVQ3"/>
<gene>
    <name evidence="2" type="ORF">Pan153_50990</name>
</gene>
<evidence type="ECO:0000313" key="3">
    <source>
        <dbReference type="Proteomes" id="UP000320839"/>
    </source>
</evidence>
<dbReference type="EMBL" id="CP036317">
    <property type="protein sequence ID" value="QDV20424.1"/>
    <property type="molecule type" value="Genomic_DNA"/>
</dbReference>
<feature type="compositionally biased region" description="Basic and acidic residues" evidence="1">
    <location>
        <begin position="140"/>
        <end position="150"/>
    </location>
</feature>
<evidence type="ECO:0000313" key="2">
    <source>
        <dbReference type="EMBL" id="QDV20424.1"/>
    </source>
</evidence>
<reference evidence="2 3" key="1">
    <citation type="submission" date="2019-02" db="EMBL/GenBank/DDBJ databases">
        <title>Deep-cultivation of Planctomycetes and their phenomic and genomic characterization uncovers novel biology.</title>
        <authorList>
            <person name="Wiegand S."/>
            <person name="Jogler M."/>
            <person name="Boedeker C."/>
            <person name="Pinto D."/>
            <person name="Vollmers J."/>
            <person name="Rivas-Marin E."/>
            <person name="Kohn T."/>
            <person name="Peeters S.H."/>
            <person name="Heuer A."/>
            <person name="Rast P."/>
            <person name="Oberbeckmann S."/>
            <person name="Bunk B."/>
            <person name="Jeske O."/>
            <person name="Meyerdierks A."/>
            <person name="Storesund J.E."/>
            <person name="Kallscheuer N."/>
            <person name="Luecker S."/>
            <person name="Lage O.M."/>
            <person name="Pohl T."/>
            <person name="Merkel B.J."/>
            <person name="Hornburger P."/>
            <person name="Mueller R.-W."/>
            <person name="Bruemmer F."/>
            <person name="Labrenz M."/>
            <person name="Spormann A.M."/>
            <person name="Op den Camp H."/>
            <person name="Overmann J."/>
            <person name="Amann R."/>
            <person name="Jetten M.S.M."/>
            <person name="Mascher T."/>
            <person name="Medema M.H."/>
            <person name="Devos D.P."/>
            <person name="Kaster A.-K."/>
            <person name="Ovreas L."/>
            <person name="Rohde M."/>
            <person name="Galperin M.Y."/>
            <person name="Jogler C."/>
        </authorList>
    </citation>
    <scope>NUCLEOTIDE SEQUENCE [LARGE SCALE GENOMIC DNA]</scope>
    <source>
        <strain evidence="2 3">Pan153</strain>
    </source>
</reference>
<evidence type="ECO:0008006" key="4">
    <source>
        <dbReference type="Google" id="ProtNLM"/>
    </source>
</evidence>
<evidence type="ECO:0000256" key="1">
    <source>
        <dbReference type="SAM" id="MobiDB-lite"/>
    </source>
</evidence>